<dbReference type="PANTHER" id="PTHR43918">
    <property type="entry name" value="ACETYLCHOLINESTERASE"/>
    <property type="match status" value="1"/>
</dbReference>
<dbReference type="GO" id="GO:0005886">
    <property type="term" value="C:plasma membrane"/>
    <property type="evidence" value="ECO:0007669"/>
    <property type="project" value="TreeGrafter"/>
</dbReference>
<comment type="similarity">
    <text evidence="1">Belongs to the type-B carboxylesterase/lipase family.</text>
</comment>
<name>A0A1Y3BFE2_EURMA</name>
<evidence type="ECO:0000256" key="3">
    <source>
        <dbReference type="ARBA" id="ARBA00022801"/>
    </source>
</evidence>
<dbReference type="Proteomes" id="UP000194236">
    <property type="component" value="Unassembled WGS sequence"/>
</dbReference>
<evidence type="ECO:0000256" key="4">
    <source>
        <dbReference type="ARBA" id="ARBA00023180"/>
    </source>
</evidence>
<gene>
    <name evidence="6" type="ORF">BLA29_007393</name>
</gene>
<keyword evidence="2" id="KW-0719">Serine esterase</keyword>
<evidence type="ECO:0000256" key="1">
    <source>
        <dbReference type="ARBA" id="ARBA00005964"/>
    </source>
</evidence>
<dbReference type="PANTHER" id="PTHR43918:SF4">
    <property type="entry name" value="CARBOXYLIC ESTER HYDROLASE"/>
    <property type="match status" value="1"/>
</dbReference>
<dbReference type="InterPro" id="IPR029058">
    <property type="entry name" value="AB_hydrolase_fold"/>
</dbReference>
<dbReference type="InterPro" id="IPR002018">
    <property type="entry name" value="CarbesteraseB"/>
</dbReference>
<evidence type="ECO:0000259" key="5">
    <source>
        <dbReference type="Pfam" id="PF00135"/>
    </source>
</evidence>
<dbReference type="Pfam" id="PF00135">
    <property type="entry name" value="COesterase"/>
    <property type="match status" value="1"/>
</dbReference>
<feature type="domain" description="Carboxylesterase type B" evidence="5">
    <location>
        <begin position="9"/>
        <end position="200"/>
    </location>
</feature>
<proteinExistence type="inferred from homology"/>
<evidence type="ECO:0000256" key="2">
    <source>
        <dbReference type="ARBA" id="ARBA00022487"/>
    </source>
</evidence>
<reference evidence="6 7" key="1">
    <citation type="submission" date="2017-03" db="EMBL/GenBank/DDBJ databases">
        <title>Genome Survey of Euroglyphus maynei.</title>
        <authorList>
            <person name="Arlian L.G."/>
            <person name="Morgan M.S."/>
            <person name="Rider S.D."/>
        </authorList>
    </citation>
    <scope>NUCLEOTIDE SEQUENCE [LARGE SCALE GENOMIC DNA]</scope>
    <source>
        <strain evidence="6">Arlian Lab</strain>
        <tissue evidence="6">Whole body</tissue>
    </source>
</reference>
<dbReference type="Gene3D" id="3.40.50.1820">
    <property type="entry name" value="alpha/beta hydrolase"/>
    <property type="match status" value="1"/>
</dbReference>
<evidence type="ECO:0000313" key="7">
    <source>
        <dbReference type="Proteomes" id="UP000194236"/>
    </source>
</evidence>
<organism evidence="6 7">
    <name type="scientific">Euroglyphus maynei</name>
    <name type="common">Mayne's house dust mite</name>
    <dbReference type="NCBI Taxonomy" id="6958"/>
    <lineage>
        <taxon>Eukaryota</taxon>
        <taxon>Metazoa</taxon>
        <taxon>Ecdysozoa</taxon>
        <taxon>Arthropoda</taxon>
        <taxon>Chelicerata</taxon>
        <taxon>Arachnida</taxon>
        <taxon>Acari</taxon>
        <taxon>Acariformes</taxon>
        <taxon>Sarcoptiformes</taxon>
        <taxon>Astigmata</taxon>
        <taxon>Psoroptidia</taxon>
        <taxon>Analgoidea</taxon>
        <taxon>Pyroglyphidae</taxon>
        <taxon>Pyroglyphinae</taxon>
        <taxon>Euroglyphus</taxon>
    </lineage>
</organism>
<sequence length="245" mass="28716">MLRDGNHKKNFNLLISTDKDEGSSFMQLFLSLLNRVEDGRKFSFVNPEPLDSLDEAKDILATSVRPFLSKKLDIPMEQLSRIYFNGLNPKIDHSDLLRQTVGIAFGDMWLACPTINFAHLIHRNGDVNVKTNVWCPKWTGACHGDDEFPLFGDPIRHPSLYSQRIRDISMEMISFMHSFLRNGRPNEMEQPEWQSYFHVDHNDGSKVNVIGPYYELSNEYRSRKSYGLDLKRIECEFWQQFYEYH</sequence>
<dbReference type="SUPFAM" id="SSF53474">
    <property type="entry name" value="alpha/beta-Hydrolases"/>
    <property type="match status" value="1"/>
</dbReference>
<dbReference type="GO" id="GO:0006581">
    <property type="term" value="P:acetylcholine catabolic process"/>
    <property type="evidence" value="ECO:0007669"/>
    <property type="project" value="TreeGrafter"/>
</dbReference>
<dbReference type="GO" id="GO:0019695">
    <property type="term" value="P:choline metabolic process"/>
    <property type="evidence" value="ECO:0007669"/>
    <property type="project" value="TreeGrafter"/>
</dbReference>
<keyword evidence="4" id="KW-0325">Glycoprotein</keyword>
<comment type="caution">
    <text evidence="6">The sequence shown here is derived from an EMBL/GenBank/DDBJ whole genome shotgun (WGS) entry which is preliminary data.</text>
</comment>
<protein>
    <recommendedName>
        <fullName evidence="5">Carboxylesterase type B domain-containing protein</fullName>
    </recommendedName>
</protein>
<evidence type="ECO:0000313" key="6">
    <source>
        <dbReference type="EMBL" id="OTF79582.1"/>
    </source>
</evidence>
<dbReference type="InterPro" id="IPR050654">
    <property type="entry name" value="AChE-related_enzymes"/>
</dbReference>
<keyword evidence="3" id="KW-0378">Hydrolase</keyword>
<dbReference type="EMBL" id="MUJZ01022393">
    <property type="protein sequence ID" value="OTF79582.1"/>
    <property type="molecule type" value="Genomic_DNA"/>
</dbReference>
<dbReference type="GO" id="GO:0005615">
    <property type="term" value="C:extracellular space"/>
    <property type="evidence" value="ECO:0007669"/>
    <property type="project" value="TreeGrafter"/>
</dbReference>
<accession>A0A1Y3BFE2</accession>
<dbReference type="OrthoDB" id="6846267at2759"/>
<keyword evidence="7" id="KW-1185">Reference proteome</keyword>
<dbReference type="GO" id="GO:0003990">
    <property type="term" value="F:acetylcholinesterase activity"/>
    <property type="evidence" value="ECO:0007669"/>
    <property type="project" value="TreeGrafter"/>
</dbReference>
<dbReference type="AlphaFoldDB" id="A0A1Y3BFE2"/>